<feature type="compositionally biased region" description="Basic residues" evidence="1">
    <location>
        <begin position="46"/>
        <end position="58"/>
    </location>
</feature>
<proteinExistence type="predicted"/>
<feature type="region of interest" description="Disordered" evidence="1">
    <location>
        <begin position="90"/>
        <end position="126"/>
    </location>
</feature>
<sequence length="316" mass="35369">MSRCFPYPPPGFTLSRSSEDALIESIKFQKERKRAKEEKKRGKEKKERRKEKDKKRKVRNENANQNKDKYDISKGQCGKNFWANSEHLEKSGLTEEHDQPKGLRVPSTSSDSTENSTKKKRDFSYVDGGRGHGNIITIRMASKKQCFPNSANDELLCSTSGSTGIPAQDKNEIGHKSKRESIYIPTEETRKFGRGFIAGTKKELICLISGNDAGASGITETSSVHDAVGSSTQKGELKYNKLIQAWLPPQLEDKCLKADDLDWLFNGKNQGNGVEKRLKSECDGLSCSSSSTLWHPHARFLPEVDVHALPYTVPFA</sequence>
<protein>
    <submittedName>
        <fullName evidence="2">Muscle M-line assembly protein unc-89-like</fullName>
    </submittedName>
</protein>
<dbReference type="OrthoDB" id="778084at2759"/>
<feature type="compositionally biased region" description="Basic and acidic residues" evidence="1">
    <location>
        <begin position="34"/>
        <end position="45"/>
    </location>
</feature>
<keyword evidence="3" id="KW-1185">Reference proteome</keyword>
<evidence type="ECO:0000313" key="3">
    <source>
        <dbReference type="Proteomes" id="UP000250235"/>
    </source>
</evidence>
<evidence type="ECO:0000313" key="2">
    <source>
        <dbReference type="EMBL" id="KZV33166.1"/>
    </source>
</evidence>
<feature type="region of interest" description="Disordered" evidence="1">
    <location>
        <begin position="27"/>
        <end position="76"/>
    </location>
</feature>
<dbReference type="PANTHER" id="PTHR34660">
    <property type="entry name" value="MYB-LIKE PROTEIN X"/>
    <property type="match status" value="1"/>
</dbReference>
<feature type="compositionally biased region" description="Polar residues" evidence="1">
    <location>
        <begin position="106"/>
        <end position="115"/>
    </location>
</feature>
<dbReference type="EMBL" id="KV006333">
    <property type="protein sequence ID" value="KZV33166.1"/>
    <property type="molecule type" value="Genomic_DNA"/>
</dbReference>
<gene>
    <name evidence="2" type="ORF">F511_18182</name>
</gene>
<dbReference type="PANTHER" id="PTHR34660:SF7">
    <property type="entry name" value="DNA LIGASE-LIKE PROTEIN"/>
    <property type="match status" value="1"/>
</dbReference>
<dbReference type="AlphaFoldDB" id="A0A2Z7BMH6"/>
<feature type="compositionally biased region" description="Basic and acidic residues" evidence="1">
    <location>
        <begin position="90"/>
        <end position="101"/>
    </location>
</feature>
<organism evidence="2 3">
    <name type="scientific">Dorcoceras hygrometricum</name>
    <dbReference type="NCBI Taxonomy" id="472368"/>
    <lineage>
        <taxon>Eukaryota</taxon>
        <taxon>Viridiplantae</taxon>
        <taxon>Streptophyta</taxon>
        <taxon>Embryophyta</taxon>
        <taxon>Tracheophyta</taxon>
        <taxon>Spermatophyta</taxon>
        <taxon>Magnoliopsida</taxon>
        <taxon>eudicotyledons</taxon>
        <taxon>Gunneridae</taxon>
        <taxon>Pentapetalae</taxon>
        <taxon>asterids</taxon>
        <taxon>lamiids</taxon>
        <taxon>Lamiales</taxon>
        <taxon>Gesneriaceae</taxon>
        <taxon>Didymocarpoideae</taxon>
        <taxon>Trichosporeae</taxon>
        <taxon>Loxocarpinae</taxon>
        <taxon>Dorcoceras</taxon>
    </lineage>
</organism>
<evidence type="ECO:0000256" key="1">
    <source>
        <dbReference type="SAM" id="MobiDB-lite"/>
    </source>
</evidence>
<dbReference type="Proteomes" id="UP000250235">
    <property type="component" value="Unassembled WGS sequence"/>
</dbReference>
<reference evidence="2 3" key="1">
    <citation type="journal article" date="2015" name="Proc. Natl. Acad. Sci. U.S.A.">
        <title>The resurrection genome of Boea hygrometrica: A blueprint for survival of dehydration.</title>
        <authorList>
            <person name="Xiao L."/>
            <person name="Yang G."/>
            <person name="Zhang L."/>
            <person name="Yang X."/>
            <person name="Zhao S."/>
            <person name="Ji Z."/>
            <person name="Zhou Q."/>
            <person name="Hu M."/>
            <person name="Wang Y."/>
            <person name="Chen M."/>
            <person name="Xu Y."/>
            <person name="Jin H."/>
            <person name="Xiao X."/>
            <person name="Hu G."/>
            <person name="Bao F."/>
            <person name="Hu Y."/>
            <person name="Wan P."/>
            <person name="Li L."/>
            <person name="Deng X."/>
            <person name="Kuang T."/>
            <person name="Xiang C."/>
            <person name="Zhu J.K."/>
            <person name="Oliver M.J."/>
            <person name="He Y."/>
        </authorList>
    </citation>
    <scope>NUCLEOTIDE SEQUENCE [LARGE SCALE GENOMIC DNA]</scope>
    <source>
        <strain evidence="3">cv. XS01</strain>
    </source>
</reference>
<accession>A0A2Z7BMH6</accession>
<name>A0A2Z7BMH6_9LAMI</name>